<sequence>MNVVSVEELSANLENILGKVNEDHKPIFITRPEGKTAALIGLEDFKAYKETLHLMESSKNEKRLNDAIEGSRN</sequence>
<dbReference type="Proteomes" id="UP000509371">
    <property type="component" value="Chromosome"/>
</dbReference>
<dbReference type="PANTHER" id="PTHR33713:SF6">
    <property type="entry name" value="ANTITOXIN YEFM"/>
    <property type="match status" value="1"/>
</dbReference>
<evidence type="ECO:0000313" key="4">
    <source>
        <dbReference type="Proteomes" id="UP000509371"/>
    </source>
</evidence>
<dbReference type="InterPro" id="IPR051405">
    <property type="entry name" value="phD/YefM_antitoxin"/>
</dbReference>
<dbReference type="NCBIfam" id="TIGR01552">
    <property type="entry name" value="phd_fam"/>
    <property type="match status" value="1"/>
</dbReference>
<comment type="function">
    <text evidence="2">Antitoxin component of a type II toxin-antitoxin (TA) system.</text>
</comment>
<dbReference type="AlphaFoldDB" id="A0A859D0G6"/>
<gene>
    <name evidence="3" type="ORF">MP3633_3550</name>
</gene>
<evidence type="ECO:0000256" key="2">
    <source>
        <dbReference type="RuleBase" id="RU362080"/>
    </source>
</evidence>
<evidence type="ECO:0000313" key="3">
    <source>
        <dbReference type="EMBL" id="QKK82277.1"/>
    </source>
</evidence>
<dbReference type="PANTHER" id="PTHR33713">
    <property type="entry name" value="ANTITOXIN YAFN-RELATED"/>
    <property type="match status" value="1"/>
</dbReference>
<dbReference type="EMBL" id="CP054301">
    <property type="protein sequence ID" value="QKK82277.1"/>
    <property type="molecule type" value="Genomic_DNA"/>
</dbReference>
<name>A0A859D0G6_9GAMM</name>
<dbReference type="KEGG" id="mpri:MP3633_3550"/>
<accession>A0A859D0G6</accession>
<dbReference type="InterPro" id="IPR036165">
    <property type="entry name" value="YefM-like_sf"/>
</dbReference>
<dbReference type="InterPro" id="IPR006442">
    <property type="entry name" value="Antitoxin_Phd/YefM"/>
</dbReference>
<evidence type="ECO:0000256" key="1">
    <source>
        <dbReference type="ARBA" id="ARBA00009981"/>
    </source>
</evidence>
<proteinExistence type="inferred from homology"/>
<dbReference type="Pfam" id="PF02604">
    <property type="entry name" value="PhdYeFM_antitox"/>
    <property type="match status" value="1"/>
</dbReference>
<dbReference type="SUPFAM" id="SSF143120">
    <property type="entry name" value="YefM-like"/>
    <property type="match status" value="1"/>
</dbReference>
<protein>
    <recommendedName>
        <fullName evidence="2">Antitoxin</fullName>
    </recommendedName>
</protein>
<organism evidence="3 4">
    <name type="scientific">Marinomonas primoryensis</name>
    <dbReference type="NCBI Taxonomy" id="178399"/>
    <lineage>
        <taxon>Bacteria</taxon>
        <taxon>Pseudomonadati</taxon>
        <taxon>Pseudomonadota</taxon>
        <taxon>Gammaproteobacteria</taxon>
        <taxon>Oceanospirillales</taxon>
        <taxon>Oceanospirillaceae</taxon>
        <taxon>Marinomonas</taxon>
    </lineage>
</organism>
<comment type="similarity">
    <text evidence="1 2">Belongs to the phD/YefM antitoxin family.</text>
</comment>
<dbReference type="Gene3D" id="3.40.1620.10">
    <property type="entry name" value="YefM-like domain"/>
    <property type="match status" value="1"/>
</dbReference>
<dbReference type="RefSeq" id="WP_176336511.1">
    <property type="nucleotide sequence ID" value="NZ_BAAAEF010000026.1"/>
</dbReference>
<dbReference type="Gene3D" id="6.10.250.330">
    <property type="match status" value="1"/>
</dbReference>
<reference evidence="3 4" key="1">
    <citation type="submission" date="2020-06" db="EMBL/GenBank/DDBJ databases">
        <authorList>
            <person name="Voronona O.L."/>
            <person name="Aksenova E.I."/>
            <person name="Kunda M.S."/>
            <person name="Semenov A.N."/>
            <person name="Ryzhova N."/>
        </authorList>
    </citation>
    <scope>NUCLEOTIDE SEQUENCE [LARGE SCALE GENOMIC DNA]</scope>
    <source>
        <strain evidence="3 4">MPKMM3633</strain>
    </source>
</reference>